<keyword evidence="1" id="KW-1133">Transmembrane helix</keyword>
<feature type="transmembrane region" description="Helical" evidence="1">
    <location>
        <begin position="20"/>
        <end position="39"/>
    </location>
</feature>
<dbReference type="Proteomes" id="UP000442694">
    <property type="component" value="Unassembled WGS sequence"/>
</dbReference>
<gene>
    <name evidence="2" type="ORF">GCL57_07730</name>
</gene>
<sequence length="111" mass="13036">MEKNLLLKNKIIKKSKDETFIIIFVSIILSLGSFTFYLYEKYIIIPDKIINLTIPSLLHSFQRGDDFSLKNKLSNLESSDIFSAIWFENQNNYSIKFEPKFLPEILVQNII</sequence>
<dbReference type="AlphaFoldDB" id="A0A833JDC4"/>
<organism evidence="2 3">
    <name type="scientific">Fluviispira multicolorata</name>
    <dbReference type="NCBI Taxonomy" id="2654512"/>
    <lineage>
        <taxon>Bacteria</taxon>
        <taxon>Pseudomonadati</taxon>
        <taxon>Bdellovibrionota</taxon>
        <taxon>Oligoflexia</taxon>
        <taxon>Silvanigrellales</taxon>
        <taxon>Silvanigrellaceae</taxon>
        <taxon>Fluviispira</taxon>
    </lineage>
</organism>
<reference evidence="2 3" key="1">
    <citation type="submission" date="2019-10" db="EMBL/GenBank/DDBJ databases">
        <title>New genus of Silvanigrellaceae.</title>
        <authorList>
            <person name="Pitt A."/>
            <person name="Hahn M.W."/>
        </authorList>
    </citation>
    <scope>NUCLEOTIDE SEQUENCE [LARGE SCALE GENOMIC DNA]</scope>
    <source>
        <strain evidence="2 3">33A1-SZDP</strain>
    </source>
</reference>
<dbReference type="RefSeq" id="WP_152212782.1">
    <property type="nucleotide sequence ID" value="NZ_WFLN01000006.1"/>
</dbReference>
<evidence type="ECO:0000256" key="1">
    <source>
        <dbReference type="SAM" id="Phobius"/>
    </source>
</evidence>
<comment type="caution">
    <text evidence="2">The sequence shown here is derived from an EMBL/GenBank/DDBJ whole genome shotgun (WGS) entry which is preliminary data.</text>
</comment>
<keyword evidence="1" id="KW-0812">Transmembrane</keyword>
<accession>A0A833JDC4</accession>
<evidence type="ECO:0000313" key="3">
    <source>
        <dbReference type="Proteomes" id="UP000442694"/>
    </source>
</evidence>
<keyword evidence="1" id="KW-0472">Membrane</keyword>
<dbReference type="EMBL" id="WFLN01000006">
    <property type="protein sequence ID" value="KAB8030855.1"/>
    <property type="molecule type" value="Genomic_DNA"/>
</dbReference>
<keyword evidence="3" id="KW-1185">Reference proteome</keyword>
<name>A0A833JDC4_9BACT</name>
<evidence type="ECO:0000313" key="2">
    <source>
        <dbReference type="EMBL" id="KAB8030855.1"/>
    </source>
</evidence>
<protein>
    <submittedName>
        <fullName evidence="2">Uncharacterized protein</fullName>
    </submittedName>
</protein>
<proteinExistence type="predicted"/>